<dbReference type="InterPro" id="IPR029787">
    <property type="entry name" value="Nucleotide_cyclase"/>
</dbReference>
<dbReference type="SMART" id="SM00304">
    <property type="entry name" value="HAMP"/>
    <property type="match status" value="1"/>
</dbReference>
<keyword evidence="3" id="KW-1133">Transmembrane helix</keyword>
<dbReference type="InterPro" id="IPR003660">
    <property type="entry name" value="HAMP_dom"/>
</dbReference>
<dbReference type="Gene3D" id="3.30.450.20">
    <property type="entry name" value="PAS domain"/>
    <property type="match status" value="1"/>
</dbReference>
<dbReference type="CDD" id="cd01948">
    <property type="entry name" value="EAL"/>
    <property type="match status" value="1"/>
</dbReference>
<dbReference type="InterPro" id="IPR035919">
    <property type="entry name" value="EAL_sf"/>
</dbReference>
<dbReference type="SUPFAM" id="SSF55785">
    <property type="entry name" value="PYP-like sensor domain (PAS domain)"/>
    <property type="match status" value="1"/>
</dbReference>
<organism evidence="9 10">
    <name type="scientific">Thiohalorhabdus denitrificans</name>
    <dbReference type="NCBI Taxonomy" id="381306"/>
    <lineage>
        <taxon>Bacteria</taxon>
        <taxon>Pseudomonadati</taxon>
        <taxon>Pseudomonadota</taxon>
        <taxon>Gammaproteobacteria</taxon>
        <taxon>Thiohalorhabdales</taxon>
        <taxon>Thiohalorhabdaceae</taxon>
        <taxon>Thiohalorhabdus</taxon>
    </lineage>
</organism>
<keyword evidence="3" id="KW-0812">Transmembrane</keyword>
<evidence type="ECO:0000259" key="5">
    <source>
        <dbReference type="PROSITE" id="PS50113"/>
    </source>
</evidence>
<sequence>MVSPREGTGVRRSTLFILSILVIEVVALSALVWNSVRILNSSHDQLIESSADQVNDLLGQSVAPALAASDPPRVQAVLERLSEGANLEYVRVLDREGRVVASLGNPPEELREDARPSEAGPEGVYDASSAIRGEGERLGTLLTGHSLAPGRAFTSQAKLQNALIGGVEIVLTILATLILGLSFTRNLRRLEAGARALAQGEYSHRIPVKGQDDFAPVARSFNDMAASLTGARRELEEKNRALERQARHFRTLLDGVEAVVVEGDPNTLQLTYVSQEAGNLLGYPVTRWFQPGFWEEHVHPEDRETFLAGVSGHLDAPGSFSLDFRMLHRDGHAVWVRAINAVDRDEDGGLILRGLLLDVTKEKHSAERIIYLADHDPLTGLFNRGRFQEELERNVTYAQSYGHDGALLVLGIDRFKYINDTLGHRTGDHYLHAVASALQDTISEVDVVGRLGGDEFGIIRPKATPEEMEELAGALRARLAQPLLESGEYLSAATASMGMVFFPRNGVRADDLLARADVALGTAKEEGRDRLHHYHEGAEAIGRMRAKIKWEDRIRRALREDRFRFHYQPIIHLRSGAVSHYEVLLRMEGEDGELVGPGAFLDTAERFGMIGEIDRWVLENAIRVQGESRQVGRPVKLAVNLSGRHLGRSDILELMNSAIERHGADPQALTFEVTETAAVENLTRARQFIHSLRERGCRVALDDFGVGFSSFHYLKNLPVDMVKIDGSFVRALDRDEFDRRFVQAMSDLTASLGIESVGEFVESGRIAEILEELGVGMGQGFHLGRPAPWFLEGGVPAGEGWRSAGGE</sequence>
<dbReference type="SMART" id="SM00052">
    <property type="entry name" value="EAL"/>
    <property type="match status" value="1"/>
</dbReference>
<dbReference type="EMBL" id="FMUN01000003">
    <property type="protein sequence ID" value="SCY14855.1"/>
    <property type="molecule type" value="Genomic_DNA"/>
</dbReference>
<dbReference type="RefSeq" id="WP_054966076.1">
    <property type="nucleotide sequence ID" value="NZ_FMUN01000003.1"/>
</dbReference>
<evidence type="ECO:0000259" key="4">
    <source>
        <dbReference type="PROSITE" id="PS50112"/>
    </source>
</evidence>
<evidence type="ECO:0000313" key="9">
    <source>
        <dbReference type="EMBL" id="SCY14855.1"/>
    </source>
</evidence>
<accession>A0A1G5DJG3</accession>
<dbReference type="Pfam" id="PF00563">
    <property type="entry name" value="EAL"/>
    <property type="match status" value="1"/>
</dbReference>
<keyword evidence="1" id="KW-0175">Coiled coil</keyword>
<dbReference type="InterPro" id="IPR001633">
    <property type="entry name" value="EAL_dom"/>
</dbReference>
<dbReference type="PROSITE" id="PS50883">
    <property type="entry name" value="EAL"/>
    <property type="match status" value="1"/>
</dbReference>
<dbReference type="Pfam" id="PF08447">
    <property type="entry name" value="PAS_3"/>
    <property type="match status" value="1"/>
</dbReference>
<dbReference type="InterPro" id="IPR000700">
    <property type="entry name" value="PAS-assoc_C"/>
</dbReference>
<dbReference type="PANTHER" id="PTHR44757:SF2">
    <property type="entry name" value="BIOFILM ARCHITECTURE MAINTENANCE PROTEIN MBAA"/>
    <property type="match status" value="1"/>
</dbReference>
<dbReference type="PANTHER" id="PTHR44757">
    <property type="entry name" value="DIGUANYLATE CYCLASE DGCP"/>
    <property type="match status" value="1"/>
</dbReference>
<protein>
    <submittedName>
        <fullName evidence="9">PAS domain S-box-containing protein/diguanylate cyclase (GGDEF) domain-containing protein</fullName>
    </submittedName>
</protein>
<dbReference type="PROSITE" id="PS50113">
    <property type="entry name" value="PAC"/>
    <property type="match status" value="1"/>
</dbReference>
<dbReference type="PROSITE" id="PS50887">
    <property type="entry name" value="GGDEF"/>
    <property type="match status" value="1"/>
</dbReference>
<dbReference type="NCBIfam" id="TIGR00229">
    <property type="entry name" value="sensory_box"/>
    <property type="match status" value="1"/>
</dbReference>
<dbReference type="PROSITE" id="PS50885">
    <property type="entry name" value="HAMP"/>
    <property type="match status" value="1"/>
</dbReference>
<feature type="domain" description="GGDEF" evidence="8">
    <location>
        <begin position="403"/>
        <end position="536"/>
    </location>
</feature>
<evidence type="ECO:0000256" key="1">
    <source>
        <dbReference type="SAM" id="Coils"/>
    </source>
</evidence>
<dbReference type="Proteomes" id="UP000183104">
    <property type="component" value="Unassembled WGS sequence"/>
</dbReference>
<dbReference type="AlphaFoldDB" id="A0A1G5DJG3"/>
<dbReference type="Pfam" id="PF00672">
    <property type="entry name" value="HAMP"/>
    <property type="match status" value="1"/>
</dbReference>
<gene>
    <name evidence="9" type="ORF">SAMN05661077_1354</name>
</gene>
<feature type="coiled-coil region" evidence="1">
    <location>
        <begin position="225"/>
        <end position="252"/>
    </location>
</feature>
<name>A0A1G5DJG3_9GAMM</name>
<dbReference type="SMART" id="SM00267">
    <property type="entry name" value="GGDEF"/>
    <property type="match status" value="1"/>
</dbReference>
<keyword evidence="3" id="KW-0472">Membrane</keyword>
<dbReference type="SUPFAM" id="SSF55073">
    <property type="entry name" value="Nucleotide cyclase"/>
    <property type="match status" value="1"/>
</dbReference>
<keyword evidence="10" id="KW-1185">Reference proteome</keyword>
<dbReference type="SMART" id="SM00091">
    <property type="entry name" value="PAS"/>
    <property type="match status" value="1"/>
</dbReference>
<feature type="transmembrane region" description="Helical" evidence="3">
    <location>
        <begin position="15"/>
        <end position="33"/>
    </location>
</feature>
<evidence type="ECO:0000256" key="2">
    <source>
        <dbReference type="SAM" id="MobiDB-lite"/>
    </source>
</evidence>
<evidence type="ECO:0000313" key="10">
    <source>
        <dbReference type="Proteomes" id="UP000183104"/>
    </source>
</evidence>
<dbReference type="InterPro" id="IPR000014">
    <property type="entry name" value="PAS"/>
</dbReference>
<dbReference type="InterPro" id="IPR035965">
    <property type="entry name" value="PAS-like_dom_sf"/>
</dbReference>
<dbReference type="PROSITE" id="PS50112">
    <property type="entry name" value="PAS"/>
    <property type="match status" value="1"/>
</dbReference>
<feature type="domain" description="EAL" evidence="6">
    <location>
        <begin position="547"/>
        <end position="800"/>
    </location>
</feature>
<feature type="domain" description="HAMP" evidence="7">
    <location>
        <begin position="181"/>
        <end position="233"/>
    </location>
</feature>
<dbReference type="Gene3D" id="3.30.70.270">
    <property type="match status" value="1"/>
</dbReference>
<dbReference type="InterPro" id="IPR013655">
    <property type="entry name" value="PAS_fold_3"/>
</dbReference>
<dbReference type="Gene3D" id="6.10.340.10">
    <property type="match status" value="1"/>
</dbReference>
<evidence type="ECO:0000259" key="8">
    <source>
        <dbReference type="PROSITE" id="PS50887"/>
    </source>
</evidence>
<dbReference type="CDD" id="cd06225">
    <property type="entry name" value="HAMP"/>
    <property type="match status" value="1"/>
</dbReference>
<dbReference type="InterPro" id="IPR052155">
    <property type="entry name" value="Biofilm_reg_signaling"/>
</dbReference>
<evidence type="ECO:0000256" key="3">
    <source>
        <dbReference type="SAM" id="Phobius"/>
    </source>
</evidence>
<dbReference type="Gene3D" id="3.20.20.450">
    <property type="entry name" value="EAL domain"/>
    <property type="match status" value="1"/>
</dbReference>
<dbReference type="GO" id="GO:0016020">
    <property type="term" value="C:membrane"/>
    <property type="evidence" value="ECO:0007669"/>
    <property type="project" value="InterPro"/>
</dbReference>
<dbReference type="GO" id="GO:0007165">
    <property type="term" value="P:signal transduction"/>
    <property type="evidence" value="ECO:0007669"/>
    <property type="project" value="InterPro"/>
</dbReference>
<dbReference type="OrthoDB" id="9816034at2"/>
<dbReference type="SUPFAM" id="SSF141868">
    <property type="entry name" value="EAL domain-like"/>
    <property type="match status" value="1"/>
</dbReference>
<evidence type="ECO:0000259" key="6">
    <source>
        <dbReference type="PROSITE" id="PS50883"/>
    </source>
</evidence>
<feature type="region of interest" description="Disordered" evidence="2">
    <location>
        <begin position="104"/>
        <end position="125"/>
    </location>
</feature>
<evidence type="ECO:0000259" key="7">
    <source>
        <dbReference type="PROSITE" id="PS50885"/>
    </source>
</evidence>
<feature type="domain" description="PAS" evidence="4">
    <location>
        <begin position="245"/>
        <end position="317"/>
    </location>
</feature>
<feature type="domain" description="PAC" evidence="5">
    <location>
        <begin position="320"/>
        <end position="371"/>
    </location>
</feature>
<dbReference type="CDD" id="cd01949">
    <property type="entry name" value="GGDEF"/>
    <property type="match status" value="1"/>
</dbReference>
<dbReference type="CDD" id="cd00130">
    <property type="entry name" value="PAS"/>
    <property type="match status" value="1"/>
</dbReference>
<feature type="transmembrane region" description="Helical" evidence="3">
    <location>
        <begin position="161"/>
        <end position="183"/>
    </location>
</feature>
<dbReference type="InterPro" id="IPR043128">
    <property type="entry name" value="Rev_trsase/Diguanyl_cyclase"/>
</dbReference>
<proteinExistence type="predicted"/>
<dbReference type="InterPro" id="IPR000160">
    <property type="entry name" value="GGDEF_dom"/>
</dbReference>
<reference evidence="10" key="1">
    <citation type="submission" date="2016-10" db="EMBL/GenBank/DDBJ databases">
        <authorList>
            <person name="Varghese N."/>
        </authorList>
    </citation>
    <scope>NUCLEOTIDE SEQUENCE [LARGE SCALE GENOMIC DNA]</scope>
    <source>
        <strain evidence="10">HL 19</strain>
    </source>
</reference>
<dbReference type="NCBIfam" id="TIGR00254">
    <property type="entry name" value="GGDEF"/>
    <property type="match status" value="1"/>
</dbReference>
<dbReference type="SUPFAM" id="SSF158472">
    <property type="entry name" value="HAMP domain-like"/>
    <property type="match status" value="1"/>
</dbReference>
<dbReference type="Pfam" id="PF00990">
    <property type="entry name" value="GGDEF"/>
    <property type="match status" value="1"/>
</dbReference>